<dbReference type="SUPFAM" id="SSF56801">
    <property type="entry name" value="Acetyl-CoA synthetase-like"/>
    <property type="match status" value="1"/>
</dbReference>
<dbReference type="Proteomes" id="UP000272942">
    <property type="component" value="Unassembled WGS sequence"/>
</dbReference>
<evidence type="ECO:0000256" key="2">
    <source>
        <dbReference type="ARBA" id="ARBA00022741"/>
    </source>
</evidence>
<dbReference type="EMBL" id="UZAN01065210">
    <property type="protein sequence ID" value="VDP93913.1"/>
    <property type="molecule type" value="Genomic_DNA"/>
</dbReference>
<dbReference type="Gene3D" id="3.40.50.12780">
    <property type="entry name" value="N-terminal domain of ligase-like"/>
    <property type="match status" value="1"/>
</dbReference>
<dbReference type="InterPro" id="IPR042099">
    <property type="entry name" value="ANL_N_sf"/>
</dbReference>
<keyword evidence="3" id="KW-0067">ATP-binding</keyword>
<dbReference type="GO" id="GO:0016020">
    <property type="term" value="C:membrane"/>
    <property type="evidence" value="ECO:0007669"/>
    <property type="project" value="TreeGrafter"/>
</dbReference>
<organism evidence="4 5">
    <name type="scientific">Echinostoma caproni</name>
    <dbReference type="NCBI Taxonomy" id="27848"/>
    <lineage>
        <taxon>Eukaryota</taxon>
        <taxon>Metazoa</taxon>
        <taxon>Spiralia</taxon>
        <taxon>Lophotrochozoa</taxon>
        <taxon>Platyhelminthes</taxon>
        <taxon>Trematoda</taxon>
        <taxon>Digenea</taxon>
        <taxon>Plagiorchiida</taxon>
        <taxon>Echinostomata</taxon>
        <taxon>Echinostomatoidea</taxon>
        <taxon>Echinostomatidae</taxon>
        <taxon>Echinostoma</taxon>
    </lineage>
</organism>
<evidence type="ECO:0000313" key="4">
    <source>
        <dbReference type="EMBL" id="VDP93913.1"/>
    </source>
</evidence>
<dbReference type="AlphaFoldDB" id="A0A3P8L9A5"/>
<keyword evidence="5" id="KW-1185">Reference proteome</keyword>
<evidence type="ECO:0000313" key="5">
    <source>
        <dbReference type="Proteomes" id="UP000272942"/>
    </source>
</evidence>
<sequence length="138" mass="15608">MFDEEGFLRMGDVGCWAENGAIKIVDRCKNMFKLSQGEYVAPERVEQIYMTSPLLNCVYVEGNPLHAFTVGVVVPNWTELHKRLQTGNQFSENGKPQPTTEELCENKEVKTVILQELNTVGRAKGLKGFELVIQFDLL</sequence>
<dbReference type="GO" id="GO:0005524">
    <property type="term" value="F:ATP binding"/>
    <property type="evidence" value="ECO:0007669"/>
    <property type="project" value="UniProtKB-KW"/>
</dbReference>
<keyword evidence="2" id="KW-0547">Nucleotide-binding</keyword>
<gene>
    <name evidence="4" type="ORF">ECPE_LOCUS16641</name>
</gene>
<dbReference type="GO" id="GO:0005783">
    <property type="term" value="C:endoplasmic reticulum"/>
    <property type="evidence" value="ECO:0007669"/>
    <property type="project" value="TreeGrafter"/>
</dbReference>
<name>A0A3P8L9A5_9TREM</name>
<reference evidence="4 5" key="1">
    <citation type="submission" date="2018-11" db="EMBL/GenBank/DDBJ databases">
        <authorList>
            <consortium name="Pathogen Informatics"/>
        </authorList>
    </citation>
    <scope>NUCLEOTIDE SEQUENCE [LARGE SCALE GENOMIC DNA]</scope>
    <source>
        <strain evidence="4 5">Egypt</strain>
    </source>
</reference>
<proteinExistence type="predicted"/>
<evidence type="ECO:0000256" key="1">
    <source>
        <dbReference type="ARBA" id="ARBA00022598"/>
    </source>
</evidence>
<dbReference type="PANTHER" id="PTHR43272">
    <property type="entry name" value="LONG-CHAIN-FATTY-ACID--COA LIGASE"/>
    <property type="match status" value="1"/>
</dbReference>
<evidence type="ECO:0008006" key="6">
    <source>
        <dbReference type="Google" id="ProtNLM"/>
    </source>
</evidence>
<dbReference type="OrthoDB" id="1700726at2759"/>
<dbReference type="GO" id="GO:0004467">
    <property type="term" value="F:long-chain fatty acid-CoA ligase activity"/>
    <property type="evidence" value="ECO:0007669"/>
    <property type="project" value="TreeGrafter"/>
</dbReference>
<dbReference type="PANTHER" id="PTHR43272:SF33">
    <property type="entry name" value="AMP-BINDING DOMAIN-CONTAINING PROTEIN-RELATED"/>
    <property type="match status" value="1"/>
</dbReference>
<evidence type="ECO:0000256" key="3">
    <source>
        <dbReference type="ARBA" id="ARBA00022840"/>
    </source>
</evidence>
<accession>A0A3P8L9A5</accession>
<keyword evidence="1" id="KW-0436">Ligase</keyword>
<protein>
    <recommendedName>
        <fullName evidence="6">AMP-binding domain-containing protein</fullName>
    </recommendedName>
</protein>